<evidence type="ECO:0000256" key="6">
    <source>
        <dbReference type="ARBA" id="ARBA00033373"/>
    </source>
</evidence>
<dbReference type="InterPro" id="IPR008183">
    <property type="entry name" value="Aldose_1/G6P_1-epimerase"/>
</dbReference>
<organism evidence="7 8">
    <name type="scientific">Staphylococcus caprae</name>
    <dbReference type="NCBI Taxonomy" id="29380"/>
    <lineage>
        <taxon>Bacteria</taxon>
        <taxon>Bacillati</taxon>
        <taxon>Bacillota</taxon>
        <taxon>Bacilli</taxon>
        <taxon>Bacillales</taxon>
        <taxon>Staphylococcaceae</taxon>
        <taxon>Staphylococcus</taxon>
    </lineage>
</organism>
<dbReference type="Proteomes" id="UP000274772">
    <property type="component" value="Chromosome"/>
</dbReference>
<evidence type="ECO:0000256" key="5">
    <source>
        <dbReference type="ARBA" id="ARBA00032300"/>
    </source>
</evidence>
<keyword evidence="4" id="KW-0119">Carbohydrate metabolism</keyword>
<dbReference type="InterPro" id="IPR011013">
    <property type="entry name" value="Gal_mutarotase_sf_dom"/>
</dbReference>
<dbReference type="Gene3D" id="2.70.98.10">
    <property type="match status" value="1"/>
</dbReference>
<dbReference type="PANTHER" id="PTHR10091:SF0">
    <property type="entry name" value="GALACTOSE MUTAROTASE"/>
    <property type="match status" value="1"/>
</dbReference>
<evidence type="ECO:0000256" key="4">
    <source>
        <dbReference type="ARBA" id="ARBA00023277"/>
    </source>
</evidence>
<accession>A0ABM7FUZ5</accession>
<comment type="similarity">
    <text evidence="1">Belongs to the aldose epimerase family.</text>
</comment>
<evidence type="ECO:0000313" key="8">
    <source>
        <dbReference type="Proteomes" id="UP000274772"/>
    </source>
</evidence>
<evidence type="ECO:0000256" key="2">
    <source>
        <dbReference type="ARBA" id="ARBA00014165"/>
    </source>
</evidence>
<dbReference type="Pfam" id="PF01263">
    <property type="entry name" value="Aldose_epim"/>
    <property type="match status" value="1"/>
</dbReference>
<gene>
    <name evidence="7" type="ORF">JMUB590_0637</name>
</gene>
<dbReference type="EMBL" id="AP018586">
    <property type="protein sequence ID" value="BBD91747.1"/>
    <property type="molecule type" value="Genomic_DNA"/>
</dbReference>
<dbReference type="PANTHER" id="PTHR10091">
    <property type="entry name" value="ALDOSE-1-EPIMERASE"/>
    <property type="match status" value="1"/>
</dbReference>
<reference evidence="7 8" key="1">
    <citation type="submission" date="2018-05" db="EMBL/GenBank/DDBJ databases">
        <title>Complete genome sequencing of three human clinical isolates of Staphylococcus caprae reveals virulence factors similar to those of S. epidermidis and S. capitis.</title>
        <authorList>
            <person name="Watanabe S."/>
            <person name="Cui L."/>
        </authorList>
    </citation>
    <scope>NUCLEOTIDE SEQUENCE [LARGE SCALE GENOMIC DNA]</scope>
    <source>
        <strain evidence="7 8">JMUB590</strain>
    </source>
</reference>
<dbReference type="RefSeq" id="WP_002443921.1">
    <property type="nucleotide sequence ID" value="NZ_AP018585.1"/>
</dbReference>
<evidence type="ECO:0000256" key="1">
    <source>
        <dbReference type="ARBA" id="ARBA00006206"/>
    </source>
</evidence>
<dbReference type="InterPro" id="IPR018052">
    <property type="entry name" value="Ald1_epimerase_CS"/>
</dbReference>
<dbReference type="InterPro" id="IPR047215">
    <property type="entry name" value="Galactose_mutarotase-like"/>
</dbReference>
<evidence type="ECO:0000256" key="3">
    <source>
        <dbReference type="ARBA" id="ARBA00023235"/>
    </source>
</evidence>
<dbReference type="GeneID" id="58050405"/>
<dbReference type="SUPFAM" id="SSF74650">
    <property type="entry name" value="Galactose mutarotase-like"/>
    <property type="match status" value="1"/>
</dbReference>
<keyword evidence="8" id="KW-1185">Reference proteome</keyword>
<sequence length="336" mass="39338">MIVEVEHQRHDVDLIKIDNDETKIVFTNYGARIVSWKYHDNNIILGNVVEADEFYFENPFNFGATIGRYAGRIANASFELEGQTYELEANQHPHHIHGGSKGLDTRIFDYEIVDEIGQIKVIFTTTIKEKEDHYPGDMTIKVTHTYDADQRWTIQYEAESTQKTLFNPTNHVYFNLNRDNNVVDNHKISSSSLKMFTLDDNHIVKQEAPLDFYDVFKEKSVLFKDIFNSTNEKLHQQMQRYKGLDHPFEVGERQLLIDNNEFELKVETDMPHMVIYTFNEPQNWDSDFNIYKSHSGFTVETQNLPNDINMYGEKAQSILEAHTPYLSKTSYQINEK</sequence>
<keyword evidence="3" id="KW-0413">Isomerase</keyword>
<protein>
    <recommendedName>
        <fullName evidence="2">Aldose 1-epimerase</fullName>
    </recommendedName>
    <alternativeName>
        <fullName evidence="6">Galactose mutarotase</fullName>
    </alternativeName>
    <alternativeName>
        <fullName evidence="5">Type-1 mutarotase</fullName>
    </alternativeName>
</protein>
<evidence type="ECO:0000313" key="7">
    <source>
        <dbReference type="EMBL" id="BBD91747.1"/>
    </source>
</evidence>
<dbReference type="InterPro" id="IPR014718">
    <property type="entry name" value="GH-type_carb-bd"/>
</dbReference>
<dbReference type="CDD" id="cd09019">
    <property type="entry name" value="galactose_mutarotase_like"/>
    <property type="match status" value="1"/>
</dbReference>
<name>A0ABM7FUZ5_9STAP</name>
<proteinExistence type="inferred from homology"/>
<dbReference type="PROSITE" id="PS00545">
    <property type="entry name" value="ALDOSE_1_EPIMERASE"/>
    <property type="match status" value="1"/>
</dbReference>